<reference evidence="1 3" key="1">
    <citation type="journal article" date="2018" name="MBio">
        <title>Genomic Analysis of Hospital Plumbing Reveals Diverse Reservoir of Bacterial Plasmids Conferring Carbapenem Resistance.</title>
        <authorList>
            <consortium name="NISC Comparative Sequencing Program"/>
            <person name="Weingarten R.A."/>
            <person name="Johnson R.C."/>
            <person name="Conlan S."/>
            <person name="Ramsburg A.M."/>
            <person name="Dekker J.P."/>
            <person name="Lau A.F."/>
            <person name="Khil P."/>
            <person name="Odom R.T."/>
            <person name="Deming C."/>
            <person name="Park M."/>
            <person name="Thomas P.J."/>
            <person name="Henderson D.K."/>
            <person name="Palmore T.N."/>
            <person name="Segre J.A."/>
            <person name="Frank K.M."/>
        </authorList>
    </citation>
    <scope>NUCLEOTIDE SEQUENCE [LARGE SCALE GENOMIC DNA]</scope>
    <source>
        <strain evidence="1 3">ECONIH4</strain>
    </source>
</reference>
<evidence type="ECO:0000313" key="3">
    <source>
        <dbReference type="Proteomes" id="UP000239554"/>
    </source>
</evidence>
<dbReference type="Proteomes" id="UP000254088">
    <property type="component" value="Unassembled WGS sequence"/>
</dbReference>
<dbReference type="AlphaFoldDB" id="A0A377E2D6"/>
<organism evidence="2 4">
    <name type="scientific">Escherichia coli</name>
    <dbReference type="NCBI Taxonomy" id="562"/>
    <lineage>
        <taxon>Bacteria</taxon>
        <taxon>Pseudomonadati</taxon>
        <taxon>Pseudomonadota</taxon>
        <taxon>Gammaproteobacteria</taxon>
        <taxon>Enterobacterales</taxon>
        <taxon>Enterobacteriaceae</taxon>
        <taxon>Escherichia</taxon>
    </lineage>
</organism>
<accession>A0A377E2D6</accession>
<reference evidence="2 4" key="2">
    <citation type="submission" date="2018-06" db="EMBL/GenBank/DDBJ databases">
        <authorList>
            <consortium name="Pathogen Informatics"/>
            <person name="Doyle S."/>
        </authorList>
    </citation>
    <scope>NUCLEOTIDE SEQUENCE [LARGE SCALE GENOMIC DNA]</scope>
    <source>
        <strain evidence="2 4">NCTC10429</strain>
    </source>
</reference>
<dbReference type="EMBL" id="UGEX01000002">
    <property type="protein sequence ID" value="STM57359.1"/>
    <property type="molecule type" value="Genomic_DNA"/>
</dbReference>
<protein>
    <submittedName>
        <fullName evidence="2">Uncharacterized protein</fullName>
    </submittedName>
</protein>
<evidence type="ECO:0000313" key="1">
    <source>
        <dbReference type="EMBL" id="AUY02329.1"/>
    </source>
</evidence>
<sequence>MKKISDEQINIEAQSGYRPWTIDSGIGLLPFSELGDREFELLCYLLVKNEIEDGKHKNISSISLMQGVSERGRDCVLYHNGVVSGLIQCKKMQGRITRPQALREIIKFLLFSIIDNSLLPAPDCFEYKLYVSNDIAETTNSLIHSYSTEVEVEIKSDTISKYIKDVVSEYESFKIFENSLPISKVIDLLRRINVTASNATDLTLRVHKYDSLLSLFFNVKTVIDLESADKVIRNALDDYGLKYLTDEDLKQLQIRISNTKEENRINLGFVDFFGYNKEFFKSLKGEPFKQVIEAVASVTLSLDKYLMEFINSKINELVFENVTIKLLNPGRIHPFSVGVVAPYLFQRLSIKVVSRKLPTELVTKFYEQASLSKKELIDSIAIQLFETSERVMKGDFSQLVGNPEDIQFKKRIFTHIHNGFNSIEDAKTTFSRDIQIIMPTLDFIEEKIGELLQEERTVVIKDASFLDNDDEIKKIAKTLSMIEPNPGA</sequence>
<name>A0A377E2D6_ECOLX</name>
<dbReference type="RefSeq" id="WP_000723924.1">
    <property type="nucleotide sequence ID" value="NZ_BFJZ01000075.1"/>
</dbReference>
<evidence type="ECO:0000313" key="4">
    <source>
        <dbReference type="Proteomes" id="UP000254088"/>
    </source>
</evidence>
<dbReference type="Proteomes" id="UP000239554">
    <property type="component" value="Chromosome"/>
</dbReference>
<gene>
    <name evidence="1" type="ORF">C3F40_11335</name>
    <name evidence="2" type="ORF">NCTC10429_03932</name>
</gene>
<dbReference type="EMBL" id="CP026399">
    <property type="protein sequence ID" value="AUY02329.1"/>
    <property type="molecule type" value="Genomic_DNA"/>
</dbReference>
<evidence type="ECO:0000313" key="2">
    <source>
        <dbReference type="EMBL" id="STM57359.1"/>
    </source>
</evidence>
<proteinExistence type="predicted"/>